<name>A0A4Q9GTC3_9MICO</name>
<sequence>MTHVDGNVLAGTLSEIFEQDMTTAAGECAGCGHTAELAVALVYLSGAGTVVRCSTCGDVLFTIIDVDGHPRINLSGVALLRMP</sequence>
<proteinExistence type="predicted"/>
<dbReference type="Proteomes" id="UP000294194">
    <property type="component" value="Unassembled WGS sequence"/>
</dbReference>
<evidence type="ECO:0000313" key="1">
    <source>
        <dbReference type="EMBL" id="TBN57915.1"/>
    </source>
</evidence>
<organism evidence="1 2">
    <name type="scientific">Glaciihabitans arcticus</name>
    <dbReference type="NCBI Taxonomy" id="2668039"/>
    <lineage>
        <taxon>Bacteria</taxon>
        <taxon>Bacillati</taxon>
        <taxon>Actinomycetota</taxon>
        <taxon>Actinomycetes</taxon>
        <taxon>Micrococcales</taxon>
        <taxon>Microbacteriaceae</taxon>
        <taxon>Glaciihabitans</taxon>
    </lineage>
</organism>
<comment type="caution">
    <text evidence="1">The sequence shown here is derived from an EMBL/GenBank/DDBJ whole genome shotgun (WGS) entry which is preliminary data.</text>
</comment>
<protein>
    <submittedName>
        <fullName evidence="1">Uncharacterized protein</fullName>
    </submittedName>
</protein>
<accession>A0A4Q9GTC3</accession>
<dbReference type="Pfam" id="PF20120">
    <property type="entry name" value="DUF6510"/>
    <property type="match status" value="1"/>
</dbReference>
<keyword evidence="2" id="KW-1185">Reference proteome</keyword>
<reference evidence="2" key="1">
    <citation type="submission" date="2019-02" db="EMBL/GenBank/DDBJ databases">
        <title>Glaciihabitans arcticus sp. nov., a psychrotolerant bacterium isolated from polar soil.</title>
        <authorList>
            <person name="Dahal R.H."/>
        </authorList>
    </citation>
    <scope>NUCLEOTIDE SEQUENCE [LARGE SCALE GENOMIC DNA]</scope>
    <source>
        <strain evidence="2">RP-3-7</strain>
    </source>
</reference>
<evidence type="ECO:0000313" key="2">
    <source>
        <dbReference type="Proteomes" id="UP000294194"/>
    </source>
</evidence>
<dbReference type="InterPro" id="IPR045423">
    <property type="entry name" value="DUF6510"/>
</dbReference>
<gene>
    <name evidence="1" type="ORF">EYE40_11195</name>
</gene>
<dbReference type="RefSeq" id="WP_130982024.1">
    <property type="nucleotide sequence ID" value="NZ_SISG01000001.1"/>
</dbReference>
<dbReference type="EMBL" id="SISG01000001">
    <property type="protein sequence ID" value="TBN57915.1"/>
    <property type="molecule type" value="Genomic_DNA"/>
</dbReference>
<dbReference type="AlphaFoldDB" id="A0A4Q9GTC3"/>